<dbReference type="RefSeq" id="WP_156336804.1">
    <property type="nucleotide sequence ID" value="NZ_CADIJQ010000001.1"/>
</dbReference>
<keyword evidence="3" id="KW-1185">Reference proteome</keyword>
<dbReference type="AlphaFoldDB" id="A0A6S7A4S2"/>
<dbReference type="PROSITE" id="PS51257">
    <property type="entry name" value="PROKAR_LIPOPROTEIN"/>
    <property type="match status" value="1"/>
</dbReference>
<evidence type="ECO:0000313" key="3">
    <source>
        <dbReference type="Proteomes" id="UP000494269"/>
    </source>
</evidence>
<evidence type="ECO:0008006" key="4">
    <source>
        <dbReference type="Google" id="ProtNLM"/>
    </source>
</evidence>
<feature type="signal peptide" evidence="1">
    <location>
        <begin position="1"/>
        <end position="25"/>
    </location>
</feature>
<organism evidence="2 3">
    <name type="scientific">Achromobacter kerstersii</name>
    <dbReference type="NCBI Taxonomy" id="1353890"/>
    <lineage>
        <taxon>Bacteria</taxon>
        <taxon>Pseudomonadati</taxon>
        <taxon>Pseudomonadota</taxon>
        <taxon>Betaproteobacteria</taxon>
        <taxon>Burkholderiales</taxon>
        <taxon>Alcaligenaceae</taxon>
        <taxon>Achromobacter</taxon>
    </lineage>
</organism>
<sequence>MTHPRLAILAAAALLSGCVAGPRPATLSPELQKALDTPLYCNEASECKLVWERGIYYVANNSRWRVMAETSNLIETEYPDKGYYGLAYRITREPMGNGRYRISTQAWCGLKDWQCKPHADEGVARAKYYMMTGQSQDKAR</sequence>
<feature type="chain" id="PRO_5028940749" description="Lipoprotein" evidence="1">
    <location>
        <begin position="26"/>
        <end position="140"/>
    </location>
</feature>
<dbReference type="EMBL" id="CADIJQ010000001">
    <property type="protein sequence ID" value="CAB3654783.1"/>
    <property type="molecule type" value="Genomic_DNA"/>
</dbReference>
<gene>
    <name evidence="2" type="ORF">LMG3441_00236</name>
</gene>
<proteinExistence type="predicted"/>
<reference evidence="2 3" key="1">
    <citation type="submission" date="2020-04" db="EMBL/GenBank/DDBJ databases">
        <authorList>
            <person name="De Canck E."/>
        </authorList>
    </citation>
    <scope>NUCLEOTIDE SEQUENCE [LARGE SCALE GENOMIC DNA]</scope>
    <source>
        <strain evidence="2 3">LMG 3441</strain>
    </source>
</reference>
<evidence type="ECO:0000256" key="1">
    <source>
        <dbReference type="SAM" id="SignalP"/>
    </source>
</evidence>
<protein>
    <recommendedName>
        <fullName evidence="4">Lipoprotein</fullName>
    </recommendedName>
</protein>
<dbReference type="Proteomes" id="UP000494269">
    <property type="component" value="Unassembled WGS sequence"/>
</dbReference>
<name>A0A6S7A4S2_9BURK</name>
<accession>A0A6S7A4S2</accession>
<evidence type="ECO:0000313" key="2">
    <source>
        <dbReference type="EMBL" id="CAB3654783.1"/>
    </source>
</evidence>
<keyword evidence="1" id="KW-0732">Signal</keyword>